<dbReference type="RefSeq" id="WP_070176792.1">
    <property type="nucleotide sequence ID" value="NZ_BMJR01000003.1"/>
</dbReference>
<dbReference type="GO" id="GO:0016747">
    <property type="term" value="F:acyltransferase activity, transferring groups other than amino-acyl groups"/>
    <property type="evidence" value="ECO:0007669"/>
    <property type="project" value="InterPro"/>
</dbReference>
<dbReference type="GO" id="GO:0000271">
    <property type="term" value="P:polysaccharide biosynthetic process"/>
    <property type="evidence" value="ECO:0007669"/>
    <property type="project" value="TreeGrafter"/>
</dbReference>
<dbReference type="InterPro" id="IPR002656">
    <property type="entry name" value="Acyl_transf_3_dom"/>
</dbReference>
<dbReference type="GO" id="GO:0016020">
    <property type="term" value="C:membrane"/>
    <property type="evidence" value="ECO:0007669"/>
    <property type="project" value="TreeGrafter"/>
</dbReference>
<dbReference type="Proteomes" id="UP000176037">
    <property type="component" value="Unassembled WGS sequence"/>
</dbReference>
<dbReference type="EMBL" id="MJIC01000014">
    <property type="protein sequence ID" value="OFI33865.1"/>
    <property type="molecule type" value="Genomic_DNA"/>
</dbReference>
<feature type="transmembrane region" description="Helical" evidence="1">
    <location>
        <begin position="49"/>
        <end position="65"/>
    </location>
</feature>
<dbReference type="Pfam" id="PF01757">
    <property type="entry name" value="Acyl_transf_3"/>
    <property type="match status" value="1"/>
</dbReference>
<dbReference type="PANTHER" id="PTHR23028">
    <property type="entry name" value="ACETYLTRANSFERASE"/>
    <property type="match status" value="1"/>
</dbReference>
<keyword evidence="1" id="KW-0472">Membrane</keyword>
<keyword evidence="4" id="KW-1185">Reference proteome</keyword>
<feature type="transmembrane region" description="Helical" evidence="1">
    <location>
        <begin position="252"/>
        <end position="271"/>
    </location>
</feature>
<evidence type="ECO:0000313" key="3">
    <source>
        <dbReference type="EMBL" id="OFI33865.1"/>
    </source>
</evidence>
<feature type="transmembrane region" description="Helical" evidence="1">
    <location>
        <begin position="291"/>
        <end position="312"/>
    </location>
</feature>
<feature type="transmembrane region" description="Helical" evidence="1">
    <location>
        <begin position="12"/>
        <end position="29"/>
    </location>
</feature>
<keyword evidence="1" id="KW-0812">Transmembrane</keyword>
<dbReference type="OrthoDB" id="9767863at2"/>
<dbReference type="InterPro" id="IPR050879">
    <property type="entry name" value="Acyltransferase_3"/>
</dbReference>
<reference evidence="3 4" key="1">
    <citation type="submission" date="2016-09" db="EMBL/GenBank/DDBJ databases">
        <title>Alteromonas lipolytica, a new species isolated from sea water.</title>
        <authorList>
            <person name="Wu Y.-H."/>
            <person name="Cheng H."/>
            <person name="Xu X.-W."/>
        </authorList>
    </citation>
    <scope>NUCLEOTIDE SEQUENCE [LARGE SCALE GENOMIC DNA]</scope>
    <source>
        <strain evidence="3 4">JW12</strain>
    </source>
</reference>
<organism evidence="3 4">
    <name type="scientific">Alteromonas lipolytica</name>
    <dbReference type="NCBI Taxonomy" id="1856405"/>
    <lineage>
        <taxon>Bacteria</taxon>
        <taxon>Pseudomonadati</taxon>
        <taxon>Pseudomonadota</taxon>
        <taxon>Gammaproteobacteria</taxon>
        <taxon>Alteromonadales</taxon>
        <taxon>Alteromonadaceae</taxon>
        <taxon>Alteromonas/Salinimonas group</taxon>
        <taxon>Alteromonas</taxon>
    </lineage>
</organism>
<feature type="transmembrane region" description="Helical" evidence="1">
    <location>
        <begin position="224"/>
        <end position="245"/>
    </location>
</feature>
<sequence length="332" mass="39106">MSRVRLLELDALRGIAAIAVVFYHYFYRYNVLYGHEGVSVDWTIYGKHGVQLFFVVSGFVIFWSLNRTHKPLDFIVSRFSRLYPAYWFAVICTSSFLLYFGLDGRNVTLYEVIINLSMIQEFLRVKHVDGVYWTLTVELTFYFWVFVFFIFNQLKNIAYFLILFLLISVLSVLDFLPPNNIVDKLLIMKHLPFFSVGVCLYSFIHKDFSGKWLALLLISLSTVYFYYDVYLTIMFLFVFAVFYLAIAGHLKFLIFTPFLFLGSISYSLYLVHQNIGYLIINKSYLYGLSPYFAICIALFTCLMLATLITYFIEKPSLKLMRNYYYNNIRGKL</sequence>
<comment type="caution">
    <text evidence="3">The sequence shown here is derived from an EMBL/GenBank/DDBJ whole genome shotgun (WGS) entry which is preliminary data.</text>
</comment>
<evidence type="ECO:0000313" key="4">
    <source>
        <dbReference type="Proteomes" id="UP000176037"/>
    </source>
</evidence>
<keyword evidence="1" id="KW-1133">Transmembrane helix</keyword>
<dbReference type="PANTHER" id="PTHR23028:SF131">
    <property type="entry name" value="BLR2367 PROTEIN"/>
    <property type="match status" value="1"/>
</dbReference>
<gene>
    <name evidence="3" type="ORF">BFC17_20060</name>
</gene>
<dbReference type="STRING" id="1856405.BFC17_20060"/>
<feature type="transmembrane region" description="Helical" evidence="1">
    <location>
        <begin position="85"/>
        <end position="101"/>
    </location>
</feature>
<evidence type="ECO:0000259" key="2">
    <source>
        <dbReference type="Pfam" id="PF01757"/>
    </source>
</evidence>
<dbReference type="AlphaFoldDB" id="A0A1E8FD54"/>
<name>A0A1E8FD54_9ALTE</name>
<feature type="transmembrane region" description="Helical" evidence="1">
    <location>
        <begin position="130"/>
        <end position="151"/>
    </location>
</feature>
<accession>A0A1E8FD54</accession>
<feature type="transmembrane region" description="Helical" evidence="1">
    <location>
        <begin position="185"/>
        <end position="204"/>
    </location>
</feature>
<evidence type="ECO:0000256" key="1">
    <source>
        <dbReference type="SAM" id="Phobius"/>
    </source>
</evidence>
<feature type="transmembrane region" description="Helical" evidence="1">
    <location>
        <begin position="157"/>
        <end position="176"/>
    </location>
</feature>
<protein>
    <recommendedName>
        <fullName evidence="2">Acyltransferase 3 domain-containing protein</fullName>
    </recommendedName>
</protein>
<feature type="domain" description="Acyltransferase 3" evidence="2">
    <location>
        <begin position="8"/>
        <end position="305"/>
    </location>
</feature>
<proteinExistence type="predicted"/>